<dbReference type="OrthoDB" id="3235173at2"/>
<dbReference type="RefSeq" id="WP_066749663.1">
    <property type="nucleotide sequence ID" value="NZ_LXEN01000081.1"/>
</dbReference>
<accession>A0A198FV67</accession>
<dbReference type="AlphaFoldDB" id="A0A198FV67"/>
<evidence type="ECO:0000313" key="2">
    <source>
        <dbReference type="Proteomes" id="UP000094023"/>
    </source>
</evidence>
<dbReference type="EMBL" id="LXEN01000081">
    <property type="protein sequence ID" value="OAT28635.1"/>
    <property type="molecule type" value="Genomic_DNA"/>
</dbReference>
<reference evidence="1 2" key="1">
    <citation type="submission" date="2016-04" db="EMBL/GenBank/DDBJ databases">
        <title>ATOL: Assembling a taxonomically balanced genome-scale reconstruction of the evolutionary history of the Enterobacteriaceae.</title>
        <authorList>
            <person name="Plunkett G.III."/>
            <person name="Neeno-Eckwall E.C."/>
            <person name="Glasner J.D."/>
            <person name="Perna N.T."/>
        </authorList>
    </citation>
    <scope>NUCLEOTIDE SEQUENCE [LARGE SCALE GENOMIC DNA]</scope>
    <source>
        <strain evidence="1 2">ATCC 19692</strain>
    </source>
</reference>
<comment type="caution">
    <text evidence="1">The sequence shown here is derived from an EMBL/GenBank/DDBJ whole genome shotgun (WGS) entry which is preliminary data.</text>
</comment>
<protein>
    <recommendedName>
        <fullName evidence="3">Transcriptional regulator</fullName>
    </recommendedName>
</protein>
<gene>
    <name evidence="1" type="ORF">M983_1691</name>
</gene>
<dbReference type="Proteomes" id="UP000094023">
    <property type="component" value="Unassembled WGS sequence"/>
</dbReference>
<organism evidence="1 2">
    <name type="scientific">Proteus myxofaciens ATCC 19692</name>
    <dbReference type="NCBI Taxonomy" id="1354337"/>
    <lineage>
        <taxon>Bacteria</taxon>
        <taxon>Pseudomonadati</taxon>
        <taxon>Pseudomonadota</taxon>
        <taxon>Gammaproteobacteria</taxon>
        <taxon>Enterobacterales</taxon>
        <taxon>Morganellaceae</taxon>
        <taxon>Proteus</taxon>
    </lineage>
</organism>
<dbReference type="NCBIfam" id="NF047376">
    <property type="entry name" value="TAA_AbiEi"/>
    <property type="match status" value="1"/>
</dbReference>
<evidence type="ECO:0008006" key="3">
    <source>
        <dbReference type="Google" id="ProtNLM"/>
    </source>
</evidence>
<name>A0A198FV67_9GAMM</name>
<evidence type="ECO:0000313" key="1">
    <source>
        <dbReference type="EMBL" id="OAT28635.1"/>
    </source>
</evidence>
<dbReference type="InterPro" id="IPR059220">
    <property type="entry name" value="AbiEi"/>
</dbReference>
<dbReference type="STRING" id="1354337.M983_1691"/>
<dbReference type="PATRIC" id="fig|1354337.4.peg.1738"/>
<keyword evidence="2" id="KW-1185">Reference proteome</keyword>
<sequence>MTKSDELLSIFAKAVNAGGGIHSSTELAFMLGVPYDPAFRKFLTDCINKGLLRRVAKGLYESVITPPEPASAIYKIIKKLRSGVLSYISLESQLSYTGDISQVVMGRVTVMTKGRKGCFDTPYGVIEFTHTKQPAEKIIPNLYYDSDIGMYRAHKAQAIADLKHSQRNLHMLES</sequence>
<proteinExistence type="predicted"/>